<dbReference type="GO" id="GO:0004309">
    <property type="term" value="F:exopolyphosphatase activity"/>
    <property type="evidence" value="ECO:0007669"/>
    <property type="project" value="TreeGrafter"/>
</dbReference>
<dbReference type="RefSeq" id="WP_184744628.1">
    <property type="nucleotide sequence ID" value="NZ_JACHGJ010000002.1"/>
</dbReference>
<name>A0A841R8P7_9SPIO</name>
<evidence type="ECO:0000256" key="7">
    <source>
        <dbReference type="HAMAP-Rule" id="MF_00060"/>
    </source>
</evidence>
<dbReference type="PANTHER" id="PTHR30457">
    <property type="entry name" value="5'-NUCLEOTIDASE SURE"/>
    <property type="match status" value="1"/>
</dbReference>
<gene>
    <name evidence="7" type="primary">surE</name>
    <name evidence="9" type="ORF">HNR50_001068</name>
</gene>
<organism evidence="9 10">
    <name type="scientific">Spirochaeta isovalerica</name>
    <dbReference type="NCBI Taxonomy" id="150"/>
    <lineage>
        <taxon>Bacteria</taxon>
        <taxon>Pseudomonadati</taxon>
        <taxon>Spirochaetota</taxon>
        <taxon>Spirochaetia</taxon>
        <taxon>Spirochaetales</taxon>
        <taxon>Spirochaetaceae</taxon>
        <taxon>Spirochaeta</taxon>
    </lineage>
</organism>
<dbReference type="Proteomes" id="UP000587760">
    <property type="component" value="Unassembled WGS sequence"/>
</dbReference>
<keyword evidence="6 7" id="KW-0378">Hydrolase</keyword>
<evidence type="ECO:0000256" key="3">
    <source>
        <dbReference type="ARBA" id="ARBA00022490"/>
    </source>
</evidence>
<dbReference type="AlphaFoldDB" id="A0A841R8P7"/>
<comment type="similarity">
    <text evidence="2 7">Belongs to the SurE nucleotidase family.</text>
</comment>
<evidence type="ECO:0000256" key="2">
    <source>
        <dbReference type="ARBA" id="ARBA00011062"/>
    </source>
</evidence>
<keyword evidence="4 7" id="KW-0479">Metal-binding</keyword>
<comment type="subcellular location">
    <subcellularLocation>
        <location evidence="7">Cytoplasm</location>
    </subcellularLocation>
</comment>
<feature type="binding site" evidence="7">
    <location>
        <position position="95"/>
    </location>
    <ligand>
        <name>a divalent metal cation</name>
        <dbReference type="ChEBI" id="CHEBI:60240"/>
    </ligand>
</feature>
<dbReference type="GO" id="GO:0008254">
    <property type="term" value="F:3'-nucleotidase activity"/>
    <property type="evidence" value="ECO:0007669"/>
    <property type="project" value="TreeGrafter"/>
</dbReference>
<dbReference type="EMBL" id="JACHGJ010000002">
    <property type="protein sequence ID" value="MBB6479410.1"/>
    <property type="molecule type" value="Genomic_DNA"/>
</dbReference>
<feature type="domain" description="Survival protein SurE-like phosphatase/nucleotidase" evidence="8">
    <location>
        <begin position="3"/>
        <end position="184"/>
    </location>
</feature>
<dbReference type="Pfam" id="PF01975">
    <property type="entry name" value="SurE"/>
    <property type="match status" value="1"/>
</dbReference>
<comment type="caution">
    <text evidence="9">The sequence shown here is derived from an EMBL/GenBank/DDBJ whole genome shotgun (WGS) entry which is preliminary data.</text>
</comment>
<comment type="cofactor">
    <cofactor evidence="7">
        <name>a divalent metal cation</name>
        <dbReference type="ChEBI" id="CHEBI:60240"/>
    </cofactor>
    <text evidence="7">Binds 1 divalent metal cation per subunit.</text>
</comment>
<dbReference type="HAMAP" id="MF_00060">
    <property type="entry name" value="SurE"/>
    <property type="match status" value="1"/>
</dbReference>
<proteinExistence type="inferred from homology"/>
<dbReference type="Gene3D" id="3.40.1210.10">
    <property type="entry name" value="Survival protein SurE-like phosphatase/nucleotidase"/>
    <property type="match status" value="1"/>
</dbReference>
<comment type="catalytic activity">
    <reaction evidence="1 7">
        <text>a ribonucleoside 5'-phosphate + H2O = a ribonucleoside + phosphate</text>
        <dbReference type="Rhea" id="RHEA:12484"/>
        <dbReference type="ChEBI" id="CHEBI:15377"/>
        <dbReference type="ChEBI" id="CHEBI:18254"/>
        <dbReference type="ChEBI" id="CHEBI:43474"/>
        <dbReference type="ChEBI" id="CHEBI:58043"/>
        <dbReference type="EC" id="3.1.3.5"/>
    </reaction>
</comment>
<evidence type="ECO:0000313" key="9">
    <source>
        <dbReference type="EMBL" id="MBB6479410.1"/>
    </source>
</evidence>
<dbReference type="EC" id="3.1.3.5" evidence="7"/>
<comment type="function">
    <text evidence="7">Nucleotidase that shows phosphatase activity on nucleoside 5'-monophosphates.</text>
</comment>
<keyword evidence="3 7" id="KW-0963">Cytoplasm</keyword>
<dbReference type="GO" id="GO:0046872">
    <property type="term" value="F:metal ion binding"/>
    <property type="evidence" value="ECO:0007669"/>
    <property type="project" value="UniProtKB-UniRule"/>
</dbReference>
<feature type="binding site" evidence="7">
    <location>
        <position position="9"/>
    </location>
    <ligand>
        <name>a divalent metal cation</name>
        <dbReference type="ChEBI" id="CHEBI:60240"/>
    </ligand>
</feature>
<evidence type="ECO:0000256" key="5">
    <source>
        <dbReference type="ARBA" id="ARBA00022741"/>
    </source>
</evidence>
<evidence type="ECO:0000256" key="1">
    <source>
        <dbReference type="ARBA" id="ARBA00000815"/>
    </source>
</evidence>
<dbReference type="GO" id="GO:0008253">
    <property type="term" value="F:5'-nucleotidase activity"/>
    <property type="evidence" value="ECO:0007669"/>
    <property type="project" value="UniProtKB-UniRule"/>
</dbReference>
<dbReference type="InterPro" id="IPR002828">
    <property type="entry name" value="SurE-like_Pase/nucleotidase"/>
</dbReference>
<dbReference type="NCBIfam" id="TIGR00087">
    <property type="entry name" value="surE"/>
    <property type="match status" value="1"/>
</dbReference>
<accession>A0A841R8P7</accession>
<dbReference type="InterPro" id="IPR036523">
    <property type="entry name" value="SurE-like_sf"/>
</dbReference>
<evidence type="ECO:0000313" key="10">
    <source>
        <dbReference type="Proteomes" id="UP000587760"/>
    </source>
</evidence>
<dbReference type="GO" id="GO:0005737">
    <property type="term" value="C:cytoplasm"/>
    <property type="evidence" value="ECO:0007669"/>
    <property type="project" value="UniProtKB-SubCell"/>
</dbReference>
<reference evidence="9 10" key="1">
    <citation type="submission" date="2020-08" db="EMBL/GenBank/DDBJ databases">
        <title>Genomic Encyclopedia of Type Strains, Phase IV (KMG-IV): sequencing the most valuable type-strain genomes for metagenomic binning, comparative biology and taxonomic classification.</title>
        <authorList>
            <person name="Goeker M."/>
        </authorList>
    </citation>
    <scope>NUCLEOTIDE SEQUENCE [LARGE SCALE GENOMIC DNA]</scope>
    <source>
        <strain evidence="9 10">DSM 2461</strain>
    </source>
</reference>
<sequence>MNILLVNDDGIESPGMRLLAETMRDMGTIYIVAPHTQQSAIGHGITIHEPFRVHIRKELFEGIDAWSLEAKPADCVKFALYGLGLSIDLVVSGINDGPNVGTDIIYSGTLAGASEGIICGIPAIAVSSDFSGLDSARPHLKEILTRVMEADVVDKGRVININFPQKEYREIKGIKITGMGERPFSHEFVEEEGLVWAKGSWDRVNNGPETDVWAWENGYVSVSPIQINRTDYGYMDILRERL</sequence>
<evidence type="ECO:0000259" key="8">
    <source>
        <dbReference type="Pfam" id="PF01975"/>
    </source>
</evidence>
<keyword evidence="10" id="KW-1185">Reference proteome</keyword>
<keyword evidence="5 7" id="KW-0547">Nucleotide-binding</keyword>
<protein>
    <recommendedName>
        <fullName evidence="7">5'-nucleotidase SurE</fullName>
        <ecNumber evidence="7">3.1.3.5</ecNumber>
    </recommendedName>
    <alternativeName>
        <fullName evidence="7">Nucleoside 5'-monophosphate phosphohydrolase</fullName>
    </alternativeName>
</protein>
<feature type="binding site" evidence="7">
    <location>
        <position position="39"/>
    </location>
    <ligand>
        <name>a divalent metal cation</name>
        <dbReference type="ChEBI" id="CHEBI:60240"/>
    </ligand>
</feature>
<dbReference type="GO" id="GO:0000166">
    <property type="term" value="F:nucleotide binding"/>
    <property type="evidence" value="ECO:0007669"/>
    <property type="project" value="UniProtKB-KW"/>
</dbReference>
<evidence type="ECO:0000256" key="4">
    <source>
        <dbReference type="ARBA" id="ARBA00022723"/>
    </source>
</evidence>
<dbReference type="SUPFAM" id="SSF64167">
    <property type="entry name" value="SurE-like"/>
    <property type="match status" value="1"/>
</dbReference>
<feature type="binding site" evidence="7">
    <location>
        <position position="8"/>
    </location>
    <ligand>
        <name>a divalent metal cation</name>
        <dbReference type="ChEBI" id="CHEBI:60240"/>
    </ligand>
</feature>
<evidence type="ECO:0000256" key="6">
    <source>
        <dbReference type="ARBA" id="ARBA00022801"/>
    </source>
</evidence>
<dbReference type="PANTHER" id="PTHR30457:SF12">
    <property type="entry name" value="5'_3'-NUCLEOTIDASE SURE"/>
    <property type="match status" value="1"/>
</dbReference>
<dbReference type="InterPro" id="IPR030048">
    <property type="entry name" value="SurE"/>
</dbReference>